<dbReference type="OrthoDB" id="45365at2759"/>
<organism evidence="3 4">
    <name type="scientific">Arctia plantaginis</name>
    <name type="common">Wood tiger moth</name>
    <name type="synonym">Phalaena plantaginis</name>
    <dbReference type="NCBI Taxonomy" id="874455"/>
    <lineage>
        <taxon>Eukaryota</taxon>
        <taxon>Metazoa</taxon>
        <taxon>Ecdysozoa</taxon>
        <taxon>Arthropoda</taxon>
        <taxon>Hexapoda</taxon>
        <taxon>Insecta</taxon>
        <taxon>Pterygota</taxon>
        <taxon>Neoptera</taxon>
        <taxon>Endopterygota</taxon>
        <taxon>Lepidoptera</taxon>
        <taxon>Glossata</taxon>
        <taxon>Ditrysia</taxon>
        <taxon>Noctuoidea</taxon>
        <taxon>Erebidae</taxon>
        <taxon>Arctiinae</taxon>
        <taxon>Arctia</taxon>
    </lineage>
</organism>
<feature type="compositionally biased region" description="Polar residues" evidence="1">
    <location>
        <begin position="133"/>
        <end position="145"/>
    </location>
</feature>
<dbReference type="AlphaFoldDB" id="A0A8S1ABX8"/>
<feature type="chain" id="PRO_5035863143" evidence="2">
    <location>
        <begin position="21"/>
        <end position="155"/>
    </location>
</feature>
<evidence type="ECO:0000313" key="4">
    <source>
        <dbReference type="Proteomes" id="UP000494256"/>
    </source>
</evidence>
<feature type="region of interest" description="Disordered" evidence="1">
    <location>
        <begin position="132"/>
        <end position="155"/>
    </location>
</feature>
<protein>
    <submittedName>
        <fullName evidence="3">Uncharacterized protein</fullName>
    </submittedName>
</protein>
<dbReference type="Proteomes" id="UP000494256">
    <property type="component" value="Unassembled WGS sequence"/>
</dbReference>
<gene>
    <name evidence="3" type="ORF">APLA_LOCUS11473</name>
</gene>
<comment type="caution">
    <text evidence="3">The sequence shown here is derived from an EMBL/GenBank/DDBJ whole genome shotgun (WGS) entry which is preliminary data.</text>
</comment>
<evidence type="ECO:0000313" key="3">
    <source>
        <dbReference type="EMBL" id="CAB3246327.1"/>
    </source>
</evidence>
<evidence type="ECO:0000256" key="2">
    <source>
        <dbReference type="SAM" id="SignalP"/>
    </source>
</evidence>
<name>A0A8S1ABX8_ARCPL</name>
<reference evidence="3 4" key="1">
    <citation type="submission" date="2020-04" db="EMBL/GenBank/DDBJ databases">
        <authorList>
            <person name="Wallbank WR R."/>
            <person name="Pardo Diaz C."/>
            <person name="Kozak K."/>
            <person name="Martin S."/>
            <person name="Jiggins C."/>
            <person name="Moest M."/>
            <person name="Warren A I."/>
            <person name="Byers J.R.P. K."/>
            <person name="Montejo-Kovacevich G."/>
            <person name="Yen C E."/>
        </authorList>
    </citation>
    <scope>NUCLEOTIDE SEQUENCE [LARGE SCALE GENOMIC DNA]</scope>
</reference>
<keyword evidence="2" id="KW-0732">Signal</keyword>
<proteinExistence type="predicted"/>
<accession>A0A8S1ABX8</accession>
<feature type="signal peptide" evidence="2">
    <location>
        <begin position="1"/>
        <end position="20"/>
    </location>
</feature>
<dbReference type="EMBL" id="CADEBD010000327">
    <property type="protein sequence ID" value="CAB3246327.1"/>
    <property type="molecule type" value="Genomic_DNA"/>
</dbReference>
<evidence type="ECO:0000256" key="1">
    <source>
        <dbReference type="SAM" id="MobiDB-lite"/>
    </source>
</evidence>
<sequence>MAALWTILVILVPLIQNIITHNLTHDDILQDPPLTKSFGYTMQKTLGARTLDDAILNQKYMYQYKEILKASQESFENFEKPDERRLRRVIGDSNFKLMKEAGVLDRRRNAPRFESPVFKRRARTQALRRNKLNDQSLKSHLQHSQRIVDPSSKLA</sequence>